<keyword evidence="4" id="KW-0521">NADP</keyword>
<dbReference type="InterPro" id="IPR020946">
    <property type="entry name" value="Flavin_mOase-like"/>
</dbReference>
<evidence type="ECO:0000256" key="3">
    <source>
        <dbReference type="ARBA" id="ARBA00022827"/>
    </source>
</evidence>
<dbReference type="STRING" id="602072.A0A1R3R7F2"/>
<evidence type="ECO:0000256" key="2">
    <source>
        <dbReference type="ARBA" id="ARBA00022630"/>
    </source>
</evidence>
<dbReference type="GO" id="GO:0050661">
    <property type="term" value="F:NADP binding"/>
    <property type="evidence" value="ECO:0007669"/>
    <property type="project" value="InterPro"/>
</dbReference>
<evidence type="ECO:0000256" key="5">
    <source>
        <dbReference type="ARBA" id="ARBA00023002"/>
    </source>
</evidence>
<keyword evidence="3" id="KW-0274">FAD</keyword>
<dbReference type="Gene3D" id="3.50.50.60">
    <property type="entry name" value="FAD/NAD(P)-binding domain"/>
    <property type="match status" value="2"/>
</dbReference>
<evidence type="ECO:0000313" key="6">
    <source>
        <dbReference type="EMBL" id="OOF90422.1"/>
    </source>
</evidence>
<dbReference type="GO" id="GO:0004499">
    <property type="term" value="F:N,N-dimethylaniline monooxygenase activity"/>
    <property type="evidence" value="ECO:0007669"/>
    <property type="project" value="InterPro"/>
</dbReference>
<dbReference type="Pfam" id="PF00743">
    <property type="entry name" value="FMO-like"/>
    <property type="match status" value="2"/>
</dbReference>
<keyword evidence="8" id="KW-1185">Reference proteome</keyword>
<dbReference type="InterPro" id="IPR036188">
    <property type="entry name" value="FAD/NAD-bd_sf"/>
</dbReference>
<comment type="similarity">
    <text evidence="1">Belongs to the FMO family.</text>
</comment>
<reference evidence="6" key="1">
    <citation type="submission" date="2016-12" db="EMBL/GenBank/DDBJ databases">
        <authorList>
            <consortium name="DOE Joint Genome Institute"/>
            <person name="Riley R."/>
            <person name="Kuo A."/>
            <person name="Sun H."/>
            <person name="Pangilinan J."/>
            <person name="Culley D."/>
            <person name="Salamov A."/>
            <person name="Magnuson J."/>
            <person name="Bruno K."/>
            <person name="Henrissat B."/>
            <person name="Berka R."/>
            <person name="Tsang A."/>
            <person name="Barry K."/>
            <person name="lapidus A."/>
            <person name="Martin J."/>
            <person name="Lindquist E."/>
            <person name="Wang Z."/>
            <person name="Baker S."/>
            <person name="Grigoriev I."/>
            <person name="Nordberg H.P."/>
            <person name="Cantor M.N."/>
            <person name="Hua S.X."/>
        </authorList>
    </citation>
    <scope>NUCLEOTIDE SEQUENCE [LARGE SCALE GENOMIC DNA]</scope>
    <source>
        <strain evidence="6">ITEM 5010</strain>
    </source>
</reference>
<dbReference type="VEuPathDB" id="FungiDB:ASPCADRAFT_179055"/>
<evidence type="ECO:0000256" key="1">
    <source>
        <dbReference type="ARBA" id="ARBA00009183"/>
    </source>
</evidence>
<reference evidence="8" key="2">
    <citation type="journal article" date="2017" name="Genome Biol.">
        <title>Comparative genomics reveals high biological diversity and specific adaptations in the industrially and medically important fungal genus Aspergillus.</title>
        <authorList>
            <person name="de Vries R.P."/>
            <person name="Riley R."/>
            <person name="Wiebenga A."/>
            <person name="Aguilar-Osorio G."/>
            <person name="Amillis S."/>
            <person name="Uchima C.A."/>
            <person name="Anderluh G."/>
            <person name="Asadollahi M."/>
            <person name="Askin M."/>
            <person name="Barry K."/>
            <person name="Battaglia E."/>
            <person name="Bayram O."/>
            <person name="Benocci T."/>
            <person name="Braus-Stromeyer S.A."/>
            <person name="Caldana C."/>
            <person name="Canovas D."/>
            <person name="Cerqueira G.C."/>
            <person name="Chen F."/>
            <person name="Chen W."/>
            <person name="Choi C."/>
            <person name="Clum A."/>
            <person name="Dos Santos R.A."/>
            <person name="Damasio A.R."/>
            <person name="Diallinas G."/>
            <person name="Emri T."/>
            <person name="Fekete E."/>
            <person name="Flipphi M."/>
            <person name="Freyberg S."/>
            <person name="Gallo A."/>
            <person name="Gournas C."/>
            <person name="Habgood R."/>
            <person name="Hainaut M."/>
            <person name="Harispe M.L."/>
            <person name="Henrissat B."/>
            <person name="Hilden K.S."/>
            <person name="Hope R."/>
            <person name="Hossain A."/>
            <person name="Karabika E."/>
            <person name="Karaffa L."/>
            <person name="Karanyi Z."/>
            <person name="Krasevec N."/>
            <person name="Kuo A."/>
            <person name="Kusch H."/>
            <person name="LaButti K."/>
            <person name="Lagendijk E.L."/>
            <person name="Lapidus A."/>
            <person name="Levasseur A."/>
            <person name="Lindquist E."/>
            <person name="Lipzen A."/>
            <person name="Logrieco A.F."/>
            <person name="MacCabe A."/>
            <person name="Maekelae M.R."/>
            <person name="Malavazi I."/>
            <person name="Melin P."/>
            <person name="Meyer V."/>
            <person name="Mielnichuk N."/>
            <person name="Miskei M."/>
            <person name="Molnar A.P."/>
            <person name="Mule G."/>
            <person name="Ngan C.Y."/>
            <person name="Orejas M."/>
            <person name="Orosz E."/>
            <person name="Ouedraogo J.P."/>
            <person name="Overkamp K.M."/>
            <person name="Park H.-S."/>
            <person name="Perrone G."/>
            <person name="Piumi F."/>
            <person name="Punt P.J."/>
            <person name="Ram A.F."/>
            <person name="Ramon A."/>
            <person name="Rauscher S."/>
            <person name="Record E."/>
            <person name="Riano-Pachon D.M."/>
            <person name="Robert V."/>
            <person name="Roehrig J."/>
            <person name="Ruller R."/>
            <person name="Salamov A."/>
            <person name="Salih N.S."/>
            <person name="Samson R.A."/>
            <person name="Sandor E."/>
            <person name="Sanguinetti M."/>
            <person name="Schuetze T."/>
            <person name="Sepcic K."/>
            <person name="Shelest E."/>
            <person name="Sherlock G."/>
            <person name="Sophianopoulou V."/>
            <person name="Squina F.M."/>
            <person name="Sun H."/>
            <person name="Susca A."/>
            <person name="Todd R.B."/>
            <person name="Tsang A."/>
            <person name="Unkles S.E."/>
            <person name="van de Wiele N."/>
            <person name="van Rossen-Uffink D."/>
            <person name="Oliveira J.V."/>
            <person name="Vesth T.C."/>
            <person name="Visser J."/>
            <person name="Yu J.-H."/>
            <person name="Zhou M."/>
            <person name="Andersen M.R."/>
            <person name="Archer D.B."/>
            <person name="Baker S.E."/>
            <person name="Benoit I."/>
            <person name="Brakhage A.A."/>
            <person name="Braus G.H."/>
            <person name="Fischer R."/>
            <person name="Frisvad J.C."/>
            <person name="Goldman G.H."/>
            <person name="Houbraken J."/>
            <person name="Oakley B."/>
            <person name="Pocsi I."/>
            <person name="Scazzocchio C."/>
            <person name="Seiboth B."/>
            <person name="vanKuyk P.A."/>
            <person name="Wortman J."/>
            <person name="Dyer P.S."/>
            <person name="Grigoriev I.V."/>
        </authorList>
    </citation>
    <scope>NUCLEOTIDE SEQUENCE [LARGE SCALE GENOMIC DNA]</scope>
    <source>
        <strain evidence="8">ITEM 5010</strain>
    </source>
</reference>
<dbReference type="AlphaFoldDB" id="A0A1R3R7F2"/>
<proteinExistence type="inferred from homology"/>
<dbReference type="InterPro" id="IPR000960">
    <property type="entry name" value="Flavin_mOase"/>
</dbReference>
<evidence type="ECO:0000313" key="8">
    <source>
        <dbReference type="Proteomes" id="UP000188318"/>
    </source>
</evidence>
<evidence type="ECO:0000256" key="4">
    <source>
        <dbReference type="ARBA" id="ARBA00022857"/>
    </source>
</evidence>
<dbReference type="EMBL" id="KV907523">
    <property type="protein sequence ID" value="OOF90422.1"/>
    <property type="molecule type" value="Genomic_DNA"/>
</dbReference>
<evidence type="ECO:0000313" key="7">
    <source>
        <dbReference type="EMBL" id="OOF90426.1"/>
    </source>
</evidence>
<protein>
    <recommendedName>
        <fullName evidence="9">FAD/NAD(P)-binding domain-containing protein</fullName>
    </recommendedName>
</protein>
<dbReference type="EMBL" id="KV907523">
    <property type="protein sequence ID" value="OOF90426.1"/>
    <property type="molecule type" value="Genomic_DNA"/>
</dbReference>
<dbReference type="Proteomes" id="UP000188318">
    <property type="component" value="Unassembled WGS sequence"/>
</dbReference>
<accession>A0A1R3R7F2</accession>
<dbReference type="SUPFAM" id="SSF51905">
    <property type="entry name" value="FAD/NAD(P)-binding domain"/>
    <property type="match status" value="2"/>
</dbReference>
<dbReference type="InterPro" id="IPR050346">
    <property type="entry name" value="FMO-like"/>
</dbReference>
<gene>
    <name evidence="6" type="ORF">ASPCADRAFT_179055</name>
    <name evidence="7" type="ORF">ASPCADRAFT_179058</name>
</gene>
<dbReference type="VEuPathDB" id="FungiDB:ASPCADRAFT_179058"/>
<dbReference type="PRINTS" id="PR00370">
    <property type="entry name" value="FMOXYGENASE"/>
</dbReference>
<dbReference type="PIRSF" id="PIRSF000332">
    <property type="entry name" value="FMO"/>
    <property type="match status" value="1"/>
</dbReference>
<dbReference type="OrthoDB" id="66881at2759"/>
<dbReference type="PANTHER" id="PTHR23023">
    <property type="entry name" value="DIMETHYLANILINE MONOOXYGENASE"/>
    <property type="match status" value="1"/>
</dbReference>
<keyword evidence="5" id="KW-0560">Oxidoreductase</keyword>
<sequence>MAKSIRRVAVIGAGPAGAIATDALVKEQAFDTIRVFDRQTAPGGTWVLSTEQNTGIHSLQDLLHKNADQGVPVPFSFPCETPVTEEINSHQLRFLDTGTHPQLHSNLPPEIMCFTQEPIPAVVSEQTVAQHRPDSQFRPRQVIQDWVGSIFTQGGHSHLLELGTTVELAEHRGEEWVLTLRRTTPGGEKNYWWQETFDAVVVATGHYYLPYIPNIPGLVEYEKRFPGTILHSKHYRGAEKFREKQVIVVGGSVSAFDILHDIRQVCHKPVISSLRNHSRIFGTAPFTHPDIDNRSQISSLDAKTGQVHFTDGSSIDRVDHILFATGYDFSFPFLPHLKSVHKRIPGLYQHIFKIDDPTLAFIGMVVTGGFGIRIFEWQAVAAARIFAGHAALPPREEMEKWELDRIARHGDQAAFWTLIPDFEKHFEELRALAGSPAHGTTGRVLPPYQPEWGESFWQFVRYRNSWWEKNAAEAKVKASSRGRDVKI</sequence>
<keyword evidence="2" id="KW-0285">Flavoprotein</keyword>
<name>A0A1R3R7F2_ASPC5</name>
<evidence type="ECO:0008006" key="9">
    <source>
        <dbReference type="Google" id="ProtNLM"/>
    </source>
</evidence>
<dbReference type="OMA" id="FRHREVM"/>
<organism evidence="6 8">
    <name type="scientific">Aspergillus carbonarius (strain ITEM 5010)</name>
    <dbReference type="NCBI Taxonomy" id="602072"/>
    <lineage>
        <taxon>Eukaryota</taxon>
        <taxon>Fungi</taxon>
        <taxon>Dikarya</taxon>
        <taxon>Ascomycota</taxon>
        <taxon>Pezizomycotina</taxon>
        <taxon>Eurotiomycetes</taxon>
        <taxon>Eurotiomycetidae</taxon>
        <taxon>Eurotiales</taxon>
        <taxon>Aspergillaceae</taxon>
        <taxon>Aspergillus</taxon>
        <taxon>Aspergillus subgen. Circumdati</taxon>
    </lineage>
</organism>
<dbReference type="GO" id="GO:0050660">
    <property type="term" value="F:flavin adenine dinucleotide binding"/>
    <property type="evidence" value="ECO:0007669"/>
    <property type="project" value="InterPro"/>
</dbReference>